<dbReference type="AlphaFoldDB" id="A0A1M6L5N5"/>
<evidence type="ECO:0000256" key="2">
    <source>
        <dbReference type="SAM" id="Phobius"/>
    </source>
</evidence>
<dbReference type="RefSeq" id="WP_073379965.1">
    <property type="nucleotide sequence ID" value="NZ_FQZK01000008.1"/>
</dbReference>
<evidence type="ECO:0000313" key="4">
    <source>
        <dbReference type="EMBL" id="SHJ66538.1"/>
    </source>
</evidence>
<dbReference type="OrthoDB" id="5119225at2"/>
<proteinExistence type="predicted"/>
<feature type="transmembrane region" description="Helical" evidence="2">
    <location>
        <begin position="71"/>
        <end position="90"/>
    </location>
</feature>
<dbReference type="Pfam" id="PF07331">
    <property type="entry name" value="TctB"/>
    <property type="match status" value="1"/>
</dbReference>
<keyword evidence="2" id="KW-0812">Transmembrane</keyword>
<evidence type="ECO:0000313" key="5">
    <source>
        <dbReference type="Proteomes" id="UP000184452"/>
    </source>
</evidence>
<reference evidence="4 5" key="1">
    <citation type="submission" date="2016-11" db="EMBL/GenBank/DDBJ databases">
        <authorList>
            <person name="Jaros S."/>
            <person name="Januszkiewicz K."/>
            <person name="Wedrychowicz H."/>
        </authorList>
    </citation>
    <scope>NUCLEOTIDE SEQUENCE [LARGE SCALE GENOMIC DNA]</scope>
    <source>
        <strain evidence="4 5">CGMCC 4.5723</strain>
    </source>
</reference>
<accession>A0A1M6L5N5</accession>
<gene>
    <name evidence="4" type="ORF">SAMN05421803_10887</name>
</gene>
<feature type="transmembrane region" description="Helical" evidence="2">
    <location>
        <begin position="154"/>
        <end position="174"/>
    </location>
</feature>
<keyword evidence="2" id="KW-0472">Membrane</keyword>
<evidence type="ECO:0000259" key="3">
    <source>
        <dbReference type="Pfam" id="PF07331"/>
    </source>
</evidence>
<name>A0A1M6L5N5_9ACTN</name>
<evidence type="ECO:0000256" key="1">
    <source>
        <dbReference type="SAM" id="MobiDB-lite"/>
    </source>
</evidence>
<sequence length="184" mass="18643">MSDTSAGRPPAEPPPAAPGEADAPRPLSFWDGRGELVIGLIMLALAGVLLAGTLGMDVIGEGGPLGPQGAGWFVAVLAAATGALLTASSLRRSPERRRAAAAAERTNWRAVGLVMLGIAAFSALIDTVGWLVMATLMFATVATGLGNRNLLRNLTVGFVMAAVVQIVFSGMLGLNLPSGVLGGL</sequence>
<feature type="transmembrane region" description="Helical" evidence="2">
    <location>
        <begin position="111"/>
        <end position="142"/>
    </location>
</feature>
<feature type="domain" description="DUF1468" evidence="3">
    <location>
        <begin position="37"/>
        <end position="177"/>
    </location>
</feature>
<dbReference type="Proteomes" id="UP000184452">
    <property type="component" value="Unassembled WGS sequence"/>
</dbReference>
<dbReference type="EMBL" id="FQZK01000008">
    <property type="protein sequence ID" value="SHJ66538.1"/>
    <property type="molecule type" value="Genomic_DNA"/>
</dbReference>
<organism evidence="4 5">
    <name type="scientific">Nocardiopsis flavescens</name>
    <dbReference type="NCBI Taxonomy" id="758803"/>
    <lineage>
        <taxon>Bacteria</taxon>
        <taxon>Bacillati</taxon>
        <taxon>Actinomycetota</taxon>
        <taxon>Actinomycetes</taxon>
        <taxon>Streptosporangiales</taxon>
        <taxon>Nocardiopsidaceae</taxon>
        <taxon>Nocardiopsis</taxon>
    </lineage>
</organism>
<feature type="transmembrane region" description="Helical" evidence="2">
    <location>
        <begin position="36"/>
        <end position="59"/>
    </location>
</feature>
<protein>
    <submittedName>
        <fullName evidence="4">Putative tricarboxylic transport membrane protein</fullName>
    </submittedName>
</protein>
<keyword evidence="5" id="KW-1185">Reference proteome</keyword>
<feature type="region of interest" description="Disordered" evidence="1">
    <location>
        <begin position="1"/>
        <end position="25"/>
    </location>
</feature>
<dbReference type="STRING" id="758803.SAMN05421803_10887"/>
<dbReference type="InterPro" id="IPR009936">
    <property type="entry name" value="DUF1468"/>
</dbReference>
<keyword evidence="2" id="KW-1133">Transmembrane helix</keyword>